<evidence type="ECO:0000313" key="2">
    <source>
        <dbReference type="EMBL" id="GAA5482145.1"/>
    </source>
</evidence>
<dbReference type="RefSeq" id="WP_353566290.1">
    <property type="nucleotide sequence ID" value="NZ_BAABRI010000006.1"/>
</dbReference>
<dbReference type="SUPFAM" id="SSF48452">
    <property type="entry name" value="TPR-like"/>
    <property type="match status" value="1"/>
</dbReference>
<evidence type="ECO:0008006" key="4">
    <source>
        <dbReference type="Google" id="ProtNLM"/>
    </source>
</evidence>
<accession>A0ABP9UKL6</accession>
<feature type="chain" id="PRO_5046807433" description="Tetratricopeptide repeat protein" evidence="1">
    <location>
        <begin position="21"/>
        <end position="307"/>
    </location>
</feature>
<evidence type="ECO:0000256" key="1">
    <source>
        <dbReference type="SAM" id="SignalP"/>
    </source>
</evidence>
<dbReference type="InterPro" id="IPR011990">
    <property type="entry name" value="TPR-like_helical_dom_sf"/>
</dbReference>
<feature type="signal peptide" evidence="1">
    <location>
        <begin position="1"/>
        <end position="20"/>
    </location>
</feature>
<sequence length="307" mass="34403">MKTFVPLSAALLVAASAARAQDRFQQEAIVVYHQDKFERVWIADANKTQILYFDTERGVDSKKLAISKPQSIWLMEPAAYTAAMEDYQGRRYEKALAGFQKVREDYKKLITLPDNHSSLSAFYAMECLRKLGRLDELAKAQEEFMPADRESITRPYHKRQIEYYAMWDAVRTKSWDRLQGIASARLAEKPPGYQRAQAAYCLGLALENLQRPLEAIDAYNTAMTADSGGSEVVTAQAAEHAMKLYLADEDVKLAKRNFGTANADPDSRGMARLHEAAALAELYQMSLGNGKTLSGPLAELAKYAKKD</sequence>
<name>A0ABP9UKL6_9BACT</name>
<keyword evidence="1" id="KW-0732">Signal</keyword>
<proteinExistence type="predicted"/>
<gene>
    <name evidence="2" type="ORF">Hsar01_01361</name>
</gene>
<reference evidence="2 3" key="1">
    <citation type="submission" date="2024-02" db="EMBL/GenBank/DDBJ databases">
        <title>Haloferula sargassicola NBRC 104335.</title>
        <authorList>
            <person name="Ichikawa N."/>
            <person name="Katano-Makiyama Y."/>
            <person name="Hidaka K."/>
        </authorList>
    </citation>
    <scope>NUCLEOTIDE SEQUENCE [LARGE SCALE GENOMIC DNA]</scope>
    <source>
        <strain evidence="2 3">NBRC 104335</strain>
    </source>
</reference>
<dbReference type="Proteomes" id="UP001476282">
    <property type="component" value="Unassembled WGS sequence"/>
</dbReference>
<keyword evidence="3" id="KW-1185">Reference proteome</keyword>
<evidence type="ECO:0000313" key="3">
    <source>
        <dbReference type="Proteomes" id="UP001476282"/>
    </source>
</evidence>
<dbReference type="Gene3D" id="1.25.40.10">
    <property type="entry name" value="Tetratricopeptide repeat domain"/>
    <property type="match status" value="1"/>
</dbReference>
<comment type="caution">
    <text evidence="2">The sequence shown here is derived from an EMBL/GenBank/DDBJ whole genome shotgun (WGS) entry which is preliminary data.</text>
</comment>
<protein>
    <recommendedName>
        <fullName evidence="4">Tetratricopeptide repeat protein</fullName>
    </recommendedName>
</protein>
<dbReference type="EMBL" id="BAABRI010000006">
    <property type="protein sequence ID" value="GAA5482145.1"/>
    <property type="molecule type" value="Genomic_DNA"/>
</dbReference>
<organism evidence="2 3">
    <name type="scientific">Haloferula sargassicola</name>
    <dbReference type="NCBI Taxonomy" id="490096"/>
    <lineage>
        <taxon>Bacteria</taxon>
        <taxon>Pseudomonadati</taxon>
        <taxon>Verrucomicrobiota</taxon>
        <taxon>Verrucomicrobiia</taxon>
        <taxon>Verrucomicrobiales</taxon>
        <taxon>Verrucomicrobiaceae</taxon>
        <taxon>Haloferula</taxon>
    </lineage>
</organism>